<feature type="binding site" evidence="5">
    <location>
        <position position="636"/>
    </location>
    <ligand>
        <name>Mg(2+)</name>
        <dbReference type="ChEBI" id="CHEBI:18420"/>
        <label>10</label>
    </ligand>
</feature>
<dbReference type="PDB" id="9H5B">
    <property type="method" value="EM"/>
    <property type="resolution" value="3.60 A"/>
    <property type="chains" value="BE=1-954"/>
</dbReference>
<feature type="binding site" evidence="3 5">
    <location>
        <position position="953"/>
    </location>
    <ligand>
        <name>Mg(2+)</name>
        <dbReference type="ChEBI" id="CHEBI:18420"/>
        <label>7</label>
    </ligand>
</feature>
<feature type="binding site" evidence="5">
    <location>
        <position position="46"/>
    </location>
    <ligand>
        <name>Mg(2+)</name>
        <dbReference type="ChEBI" id="CHEBI:18420"/>
        <label>6</label>
    </ligand>
</feature>
<reference evidence="5" key="3">
    <citation type="submission" date="2024-10" db="PDB data bank">
        <title>The baseplate assembly of Haloferax tailed virus 1.</title>
        <authorList>
            <person name="Zhang D."/>
            <person name="Daum B."/>
            <person name="Isupov M.N."/>
            <person name="McLaren M."/>
            <person name="Oksanen H."/>
            <person name="Quax T.E.F."/>
            <person name="Schwarzer S."/>
            <person name="Gold V.A.M."/>
            <person name="Stuart W."/>
        </authorList>
    </citation>
    <scope>STRUCTURE BY ELECTRON MICROSCOPY (2.60 ANGSTROMS) IN COMPLEX WITH MG(2+)</scope>
</reference>
<dbReference type="PDB" id="9H7V">
    <property type="method" value="EM"/>
    <property type="resolution" value="2.60 A"/>
    <property type="chains" value="BD/BE/BF=1-954"/>
</dbReference>
<dbReference type="EMBL" id="MG550112">
    <property type="protein sequence ID" value="QAS68877.1"/>
    <property type="molecule type" value="Genomic_DNA"/>
</dbReference>
<evidence type="ECO:0000313" key="2">
    <source>
        <dbReference type="Proteomes" id="UP000289930"/>
    </source>
</evidence>
<feature type="binding site" evidence="5">
    <location>
        <position position="637"/>
    </location>
    <ligand>
        <name>Mg(2+)</name>
        <dbReference type="ChEBI" id="CHEBI:18420"/>
        <label>10</label>
    </ligand>
</feature>
<feature type="binding site" evidence="5">
    <location>
        <position position="45"/>
    </location>
    <ligand>
        <name>Mg(2+)</name>
        <dbReference type="ChEBI" id="CHEBI:18420"/>
        <label>5</label>
    </ligand>
</feature>
<name>A0A410N6T6_HFTV1</name>
<feature type="binding site" evidence="4">
    <location>
        <position position="16"/>
    </location>
    <ligand>
        <name>Mg(2+)</name>
        <dbReference type="ChEBI" id="CHEBI:18420"/>
        <label>3</label>
    </ligand>
</feature>
<feature type="binding site" evidence="4">
    <location>
        <position position="11"/>
    </location>
    <ligand>
        <name>Mg(2+)</name>
        <dbReference type="ChEBI" id="CHEBI:18420"/>
        <label>2</label>
    </ligand>
</feature>
<feature type="binding site" evidence="5">
    <location>
        <position position="116"/>
    </location>
    <ligand>
        <name>Mg(2+)</name>
        <dbReference type="ChEBI" id="CHEBI:18420"/>
        <label>6</label>
    </ligand>
</feature>
<evidence type="ECO:0007829" key="3">
    <source>
        <dbReference type="PDB" id="9H4P"/>
    </source>
</evidence>
<feature type="binding site" evidence="5">
    <location>
        <position position="453"/>
    </location>
    <ligand>
        <name>Mg(2+)</name>
        <dbReference type="ChEBI" id="CHEBI:18420"/>
        <label>8</label>
    </ligand>
</feature>
<keyword evidence="3 4" id="KW-0002">3D-structure</keyword>
<feature type="binding site" evidence="5">
    <location>
        <position position="18"/>
    </location>
    <ligand>
        <name>Mg(2+)</name>
        <dbReference type="ChEBI" id="CHEBI:18420"/>
        <label>4</label>
    </ligand>
</feature>
<feature type="binding site" evidence="5">
    <location>
        <position position="640"/>
    </location>
    <ligand>
        <name>Mg(2+)</name>
        <dbReference type="ChEBI" id="CHEBI:18420"/>
        <label>10</label>
    </ligand>
</feature>
<keyword evidence="3 4" id="KW-0479">Metal-binding</keyword>
<feature type="binding site" evidence="5">
    <location>
        <position position="610"/>
    </location>
    <ligand>
        <name>Mg(2+)</name>
        <dbReference type="ChEBI" id="CHEBI:18420"/>
        <label>9</label>
    </ligand>
</feature>
<gene>
    <name evidence="1" type="ORF">HFTV1-gp44</name>
</gene>
<feature type="binding site" evidence="5">
    <location>
        <position position="531"/>
    </location>
    <ligand>
        <name>Mg(2+)</name>
        <dbReference type="ChEBI" id="CHEBI:18420"/>
        <label>8</label>
    </ligand>
</feature>
<feature type="binding site" evidence="5">
    <location>
        <position position="707"/>
    </location>
    <ligand>
        <name>Mg(2+)</name>
        <dbReference type="ChEBI" id="CHEBI:18420"/>
        <label>11</label>
    </ligand>
</feature>
<evidence type="ECO:0007829" key="4">
    <source>
        <dbReference type="PDB" id="9H5B"/>
    </source>
</evidence>
<feature type="binding site" evidence="3 5">
    <location>
        <position position="389"/>
    </location>
    <ligand>
        <name>Mg(2+)</name>
        <dbReference type="ChEBI" id="CHEBI:18420"/>
        <label>7</label>
    </ligand>
</feature>
<feature type="binding site" evidence="3 5">
    <location>
        <position position="401"/>
    </location>
    <ligand>
        <name>Mg(2+)</name>
        <dbReference type="ChEBI" id="CHEBI:18420"/>
        <label>7</label>
    </ligand>
</feature>
<dbReference type="EMDB" id="EMD-51915"/>
<feature type="binding site" evidence="5">
    <location>
        <position position="746"/>
    </location>
    <ligand>
        <name>Mg(2+)</name>
        <dbReference type="ChEBI" id="CHEBI:18420"/>
        <label>9</label>
    </ligand>
</feature>
<dbReference type="Proteomes" id="UP000289930">
    <property type="component" value="Segment"/>
</dbReference>
<feature type="binding site" evidence="5">
    <location>
        <position position="50"/>
    </location>
    <ligand>
        <name>Mg(2+)</name>
        <dbReference type="ChEBI" id="CHEBI:18420"/>
        <label>6</label>
    </ligand>
</feature>
<evidence type="ECO:0007829" key="5">
    <source>
        <dbReference type="PDB" id="9H7V"/>
    </source>
</evidence>
<reference evidence="3 4" key="2">
    <citation type="submission" date="2024-10" db="PDB data bank">
        <title>CryoEM structure of Haloferax tailed virus.</title>
        <authorList>
            <person name="Zhang D."/>
            <person name="Daum B."/>
            <person name="Isupov M.N."/>
            <person name="McLaren M."/>
            <person name="Oksanen H."/>
            <person name="Quax T.E.F."/>
            <person name="Schwarzer S."/>
            <person name="Gold V.A.M."/>
            <person name="Stuart W."/>
        </authorList>
    </citation>
    <scope>STRUCTURE BY ELECTRON MICROSCOPY (2.44 ANGSTROMS) IN COMPLEX WITH MG(2+)</scope>
</reference>
<proteinExistence type="evidence at protein level"/>
<sequence>MPQLGDSKLGESQLGSPGTLKQGVEWTVVVDGEEQNNVWDVQVVDTANPFGDYAVFKMDDRGGQAFEAYPRGTRVEAYVSEGTEPLDNRFTGYVVERRENEQQGADVLEVEAYSFDQFLRRNTVTNDQTGNTISQALADIIQTDTPVRFNAANITVGDDQELTRSYQGDPVENALRDFAFKSTNEDFGVGDDLEFFFQPRETVHIDRGVDNTQWFRYDIPELGKEAINEVEVWFDDGEESVIVDDGTDKLDLQDSLGLPSPGTQRKELQRPLVTDISDAEDIGRKYLAFRNSTLSGTVTTYGLYDAEPGDTIDITIDPRGIDEEFVIAAIEYRWGVDETILTVVEKRGDVDDILSELSESVQRIEMQGANRDAPKNRITTTNAAAIVSVDVDAGGTSADADRFVNDGRNAVRDAWTGAGNPDIANIVVGDDNSGLSRTNTTLGNQTDSVSVTESLPSAKVVEYSATLTQSGVEEIGLETSTGTLLTRATFETPVDLSSDTVTVTLTVSNDDSVSRGVMTNDGQTAVRDVLADNSPTLPTDYGYGDDSTAVAETDTTLGNELANTSLEEILIQSASSVSAWNTILGTLASTYPLVVSSSGIRPAQTAWTTESDNLAQSGTALVTVGDYSNGEAEGLDSPGDTLELSFTPEHDIPGEEFALWCRIETDLGGTDPGPEITVTLDIDGDTYSWVPIGTNTALGLNWYDLANNTFGGSSTYPDTDIPEGSTVTLSIEATSSSVSGQGHAVDVMAPLDALTRVTGGSDATSAYTFDNNNGGSGGYLDGPELYPDQLILSLETATTRRNVSEARFTLTANDTSGNFYVELANDGSTFNRVNNATSGSVTFASPDTNVDTNISLNRYGSRSTATPQTGFNAQEIDNWELYADIDAVLPDDIGVTLSRAIIPPNTSGIVGQTVREAGLKSGSTLLTRHILAEFLLDTDQRLASSESTRFTSDN</sequence>
<protein>
    <submittedName>
        <fullName evidence="1">Baseplate hub</fullName>
    </submittedName>
</protein>
<feature type="binding site" evidence="5">
    <location>
        <position position="628"/>
    </location>
    <ligand>
        <name>Mg(2+)</name>
        <dbReference type="ChEBI" id="CHEBI:18420"/>
        <label>9</label>
    </ligand>
</feature>
<accession>A0A410N6T6</accession>
<feature type="binding site" evidence="5">
    <location>
        <position position="532"/>
    </location>
    <ligand>
        <name>Mg(2+)</name>
        <dbReference type="ChEBI" id="CHEBI:18420"/>
        <label>8</label>
    </ligand>
</feature>
<feature type="binding site" evidence="5">
    <location>
        <position position="631"/>
    </location>
    <ligand>
        <name>Mg(2+)</name>
        <dbReference type="ChEBI" id="CHEBI:18420"/>
        <label>9</label>
    </ligand>
</feature>
<dbReference type="PDB" id="9H4P">
    <property type="method" value="EM"/>
    <property type="resolution" value="2.44 A"/>
    <property type="chains" value="BD/BE/BF=1-954"/>
</dbReference>
<feature type="binding site" evidence="3 5">
    <location>
        <position position="390"/>
    </location>
    <ligand>
        <name>Mg(2+)</name>
        <dbReference type="ChEBI" id="CHEBI:18420"/>
        <label>7</label>
    </ligand>
</feature>
<reference evidence="1" key="1">
    <citation type="journal article" date="2019" name="Environ. Microbiol.">
        <title>Novel haloarchaeal viruses from Lake Retba infecting Haloferax and Halorubrum species.</title>
        <authorList>
            <person name="Mizuno C.M."/>
            <person name="Prajapati B."/>
            <person name="Lucas-Staat S."/>
            <person name="Sime-Ngando T."/>
            <person name="Forterre P."/>
            <person name="Bamford D.H."/>
            <person name="Prangishvili D."/>
            <person name="Krupovic M."/>
            <person name="Oksanen H.M."/>
        </authorList>
    </citation>
    <scope>NUCLEOTIDE SEQUENCE</scope>
</reference>
<organism evidence="1">
    <name type="scientific">Haloferax tailed virus 1</name>
    <name type="common">HFTV1</name>
    <dbReference type="NCBI Taxonomy" id="2507575"/>
    <lineage>
        <taxon>Viruses</taxon>
        <taxon>Duplodnaviria</taxon>
        <taxon>Heunggongvirae</taxon>
        <taxon>Uroviricota</taxon>
        <taxon>Caudoviricetes</taxon>
        <taxon>Kirjokansivirales</taxon>
        <taxon>Haloferuviridae</taxon>
        <taxon>Retbasiphovirus</taxon>
        <taxon>Retbasiphovirus hantatum</taxon>
        <taxon>Retbasiphovirus HFTV1</taxon>
    </lineage>
</organism>
<feature type="binding site" evidence="5">
    <location>
        <position position="52"/>
    </location>
    <ligand>
        <name>Mg(2+)</name>
        <dbReference type="ChEBI" id="CHEBI:18420"/>
        <label>5</label>
    </ligand>
</feature>
<dbReference type="EMDB" id="EMD-51883"/>
<feature type="binding site" evidence="5">
    <location>
        <position position="618"/>
    </location>
    <ligand>
        <name>Mg(2+)</name>
        <dbReference type="ChEBI" id="CHEBI:18420"/>
        <label>10</label>
    </ligand>
</feature>
<feature type="binding site" evidence="5">
    <location>
        <position position="7"/>
    </location>
    <ligand>
        <name>Mg(2+)</name>
        <dbReference type="ChEBI" id="CHEBI:18420"/>
        <label>1</label>
    </ligand>
</feature>
<keyword evidence="2" id="KW-1185">Reference proteome</keyword>
<feature type="binding site" evidence="5">
    <location>
        <position position="718"/>
    </location>
    <ligand>
        <name>Mg(2+)</name>
        <dbReference type="ChEBI" id="CHEBI:18420"/>
        <label>11</label>
    </ligand>
</feature>
<feature type="binding site" evidence="5">
    <location>
        <position position="611"/>
    </location>
    <ligand>
        <name>Mg(2+)</name>
        <dbReference type="ChEBI" id="CHEBI:18420"/>
        <label>9</label>
    </ligand>
</feature>
<feature type="binding site" evidence="5">
    <location>
        <position position="52"/>
    </location>
    <ligand>
        <name>Mg(2+)</name>
        <dbReference type="ChEBI" id="CHEBI:18420"/>
        <label>6</label>
    </ligand>
</feature>
<evidence type="ECO:0000313" key="1">
    <source>
        <dbReference type="EMBL" id="QAS68877.1"/>
    </source>
</evidence>
<dbReference type="EMDB" id="EMD-51866"/>